<reference evidence="1" key="2">
    <citation type="submission" date="2022-06" db="UniProtKB">
        <authorList>
            <consortium name="EnsemblPlants"/>
        </authorList>
    </citation>
    <scope>IDENTIFICATION</scope>
</reference>
<dbReference type="EnsemblPlants" id="TuG1812S0002469100.01.T01">
    <property type="protein sequence ID" value="TuG1812S0002469100.01.T01"/>
    <property type="gene ID" value="TuG1812S0002469100.01"/>
</dbReference>
<accession>A0A8R7RFL0</accession>
<dbReference type="InterPro" id="IPR011009">
    <property type="entry name" value="Kinase-like_dom_sf"/>
</dbReference>
<reference evidence="2" key="1">
    <citation type="journal article" date="2013" name="Nature">
        <title>Draft genome of the wheat A-genome progenitor Triticum urartu.</title>
        <authorList>
            <person name="Ling H.Q."/>
            <person name="Zhao S."/>
            <person name="Liu D."/>
            <person name="Wang J."/>
            <person name="Sun H."/>
            <person name="Zhang C."/>
            <person name="Fan H."/>
            <person name="Li D."/>
            <person name="Dong L."/>
            <person name="Tao Y."/>
            <person name="Gao C."/>
            <person name="Wu H."/>
            <person name="Li Y."/>
            <person name="Cui Y."/>
            <person name="Guo X."/>
            <person name="Zheng S."/>
            <person name="Wang B."/>
            <person name="Yu K."/>
            <person name="Liang Q."/>
            <person name="Yang W."/>
            <person name="Lou X."/>
            <person name="Chen J."/>
            <person name="Feng M."/>
            <person name="Jian J."/>
            <person name="Zhang X."/>
            <person name="Luo G."/>
            <person name="Jiang Y."/>
            <person name="Liu J."/>
            <person name="Wang Z."/>
            <person name="Sha Y."/>
            <person name="Zhang B."/>
            <person name="Wu H."/>
            <person name="Tang D."/>
            <person name="Shen Q."/>
            <person name="Xue P."/>
            <person name="Zou S."/>
            <person name="Wang X."/>
            <person name="Liu X."/>
            <person name="Wang F."/>
            <person name="Yang Y."/>
            <person name="An X."/>
            <person name="Dong Z."/>
            <person name="Zhang K."/>
            <person name="Zhang X."/>
            <person name="Luo M.C."/>
            <person name="Dvorak J."/>
            <person name="Tong Y."/>
            <person name="Wang J."/>
            <person name="Yang H."/>
            <person name="Li Z."/>
            <person name="Wang D."/>
            <person name="Zhang A."/>
            <person name="Wang J."/>
        </authorList>
    </citation>
    <scope>NUCLEOTIDE SEQUENCE</scope>
    <source>
        <strain evidence="2">cv. G1812</strain>
    </source>
</reference>
<dbReference type="PANTHER" id="PTHR47209:SF1">
    <property type="entry name" value="OS06G0639500 PROTEIN"/>
    <property type="match status" value="1"/>
</dbReference>
<dbReference type="InterPro" id="IPR053293">
    <property type="entry name" value="OCM_Kinase"/>
</dbReference>
<sequence length="109" mass="12754">MPQNIGDQTSEAQLVTRLTHWGFAWSILEMFSGAQTWCAKSPDEIYRTVVLKKEKPMFPYNLPTEVANVLSGCYEYDFRDHSLMLDILQSLERLEVTHERWQCKIAEIK</sequence>
<keyword evidence="2" id="KW-1185">Reference proteome</keyword>
<organism evidence="1 2">
    <name type="scientific">Triticum urartu</name>
    <name type="common">Red wild einkorn</name>
    <name type="synonym">Crithodium urartu</name>
    <dbReference type="NCBI Taxonomy" id="4572"/>
    <lineage>
        <taxon>Eukaryota</taxon>
        <taxon>Viridiplantae</taxon>
        <taxon>Streptophyta</taxon>
        <taxon>Embryophyta</taxon>
        <taxon>Tracheophyta</taxon>
        <taxon>Spermatophyta</taxon>
        <taxon>Magnoliopsida</taxon>
        <taxon>Liliopsida</taxon>
        <taxon>Poales</taxon>
        <taxon>Poaceae</taxon>
        <taxon>BOP clade</taxon>
        <taxon>Pooideae</taxon>
        <taxon>Triticodae</taxon>
        <taxon>Triticeae</taxon>
        <taxon>Triticinae</taxon>
        <taxon>Triticum</taxon>
    </lineage>
</organism>
<name>A0A8R7RFL0_TRIUA</name>
<evidence type="ECO:0000313" key="2">
    <source>
        <dbReference type="Proteomes" id="UP000015106"/>
    </source>
</evidence>
<proteinExistence type="predicted"/>
<dbReference type="Gene3D" id="1.10.510.10">
    <property type="entry name" value="Transferase(Phosphotransferase) domain 1"/>
    <property type="match status" value="1"/>
</dbReference>
<dbReference type="Gramene" id="TuG1812S0002469100.01.T01">
    <property type="protein sequence ID" value="TuG1812S0002469100.01.T01"/>
    <property type="gene ID" value="TuG1812S0002469100.01"/>
</dbReference>
<protein>
    <submittedName>
        <fullName evidence="1">Uncharacterized protein</fullName>
    </submittedName>
</protein>
<dbReference type="SUPFAM" id="SSF56112">
    <property type="entry name" value="Protein kinase-like (PK-like)"/>
    <property type="match status" value="1"/>
</dbReference>
<dbReference type="AlphaFoldDB" id="A0A8R7RFL0"/>
<evidence type="ECO:0000313" key="1">
    <source>
        <dbReference type="EnsemblPlants" id="TuG1812S0002469100.01.T01"/>
    </source>
</evidence>
<dbReference type="PANTHER" id="PTHR47209">
    <property type="entry name" value="OS06G0639500 PROTEIN"/>
    <property type="match status" value="1"/>
</dbReference>
<dbReference type="Proteomes" id="UP000015106">
    <property type="component" value="Unassembled WGS sequence"/>
</dbReference>